<evidence type="ECO:0000313" key="3">
    <source>
        <dbReference type="EMBL" id="QUC15977.1"/>
    </source>
</evidence>
<dbReference type="Proteomes" id="UP000027002">
    <property type="component" value="Chromosome 1"/>
</dbReference>
<dbReference type="InterPro" id="IPR019734">
    <property type="entry name" value="TPR_rpt"/>
</dbReference>
<name>A0A1B5L1P1_USTVR</name>
<feature type="compositionally biased region" description="Low complexity" evidence="1">
    <location>
        <begin position="110"/>
        <end position="119"/>
    </location>
</feature>
<proteinExistence type="predicted"/>
<evidence type="ECO:0000313" key="4">
    <source>
        <dbReference type="Proteomes" id="UP000027002"/>
    </source>
</evidence>
<dbReference type="KEGG" id="uvi:66060996"/>
<dbReference type="RefSeq" id="XP_042993650.1">
    <property type="nucleotide sequence ID" value="XM_043137716.1"/>
</dbReference>
<accession>A0A1B5L1P1</accession>
<reference evidence="5" key="2">
    <citation type="journal article" date="2016" name="Genome Announc.">
        <title>Genome sequence of Ustilaginoidea virens IPU010, a rice pathogenic fungus causing false smut.</title>
        <authorList>
            <person name="Kumagai T."/>
            <person name="Ishii T."/>
            <person name="Terai G."/>
            <person name="Umemura M."/>
            <person name="Machida M."/>
            <person name="Asai K."/>
        </authorList>
    </citation>
    <scope>NUCLEOTIDE SEQUENCE [LARGE SCALE GENOMIC DNA]</scope>
    <source>
        <strain evidence="5">IPU010</strain>
    </source>
</reference>
<sequence>MTPPSRTAGDQPKQTVEPEVVKFSPQEEQALLEESNAIKAEANELYSAGDFENALSRYEDAVATCPNYLHYERAVLHSNMAACHLQQEQWSDAIKIASKALDSLEQAEPGHAGVDADAGADAKDSVQEAGNEPPAQTESAPQDDGVEEEVVSSGASRAAPAPALRGASSPSETRRSDILRIRSKALLRRARARCEAGGWQNLAGAEDDYRLLSDMPGLGPADARTVRRQLAALPPRTKAAREKEMSEMWGKLKTLGDGILKPFGLSTDNFQMVKDEKSGGYSMNFTSGDGSSKAS</sequence>
<dbReference type="EMBL" id="CP072753">
    <property type="protein sequence ID" value="QUC15977.1"/>
    <property type="molecule type" value="Genomic_DNA"/>
</dbReference>
<organism evidence="2 5">
    <name type="scientific">Ustilaginoidea virens</name>
    <name type="common">Rice false smut fungus</name>
    <name type="synonym">Villosiclava virens</name>
    <dbReference type="NCBI Taxonomy" id="1159556"/>
    <lineage>
        <taxon>Eukaryota</taxon>
        <taxon>Fungi</taxon>
        <taxon>Dikarya</taxon>
        <taxon>Ascomycota</taxon>
        <taxon>Pezizomycotina</taxon>
        <taxon>Sordariomycetes</taxon>
        <taxon>Hypocreomycetidae</taxon>
        <taxon>Hypocreales</taxon>
        <taxon>Clavicipitaceae</taxon>
        <taxon>Ustilaginoidea</taxon>
    </lineage>
</organism>
<dbReference type="SUPFAM" id="SSF48452">
    <property type="entry name" value="TPR-like"/>
    <property type="match status" value="1"/>
</dbReference>
<feature type="compositionally biased region" description="Low complexity" evidence="1">
    <location>
        <begin position="152"/>
        <end position="171"/>
    </location>
</feature>
<dbReference type="Gene3D" id="1.25.40.10">
    <property type="entry name" value="Tetratricopeptide repeat domain"/>
    <property type="match status" value="1"/>
</dbReference>
<evidence type="ECO:0000313" key="2">
    <source>
        <dbReference type="EMBL" id="GAO17352.1"/>
    </source>
</evidence>
<dbReference type="PANTHER" id="PTHR46014">
    <property type="entry name" value="TETRATRICOPEPTIDE REPEAT PROTEIN 1"/>
    <property type="match status" value="1"/>
</dbReference>
<dbReference type="AlphaFoldDB" id="A0A1B5L1P1"/>
<dbReference type="InterPro" id="IPR052769">
    <property type="entry name" value="TPR_domain_protein"/>
</dbReference>
<dbReference type="InterPro" id="IPR011990">
    <property type="entry name" value="TPR-like_helical_dom_sf"/>
</dbReference>
<reference evidence="2" key="1">
    <citation type="journal article" date="2016" name="Genome Announc.">
        <title>Genome Sequence of Ustilaginoidea virens IPU010, a Rice Pathogenic Fungus Causing False Smut.</title>
        <authorList>
            <person name="Kumagai T."/>
            <person name="Ishii T."/>
            <person name="Terai G."/>
            <person name="Umemura M."/>
            <person name="Machida M."/>
            <person name="Asai K."/>
        </authorList>
    </citation>
    <scope>NUCLEOTIDE SEQUENCE [LARGE SCALE GENOMIC DNA]</scope>
    <source>
        <strain evidence="2">IPU010</strain>
    </source>
</reference>
<protein>
    <submittedName>
        <fullName evidence="2">Uncharacterized protein</fullName>
    </submittedName>
</protein>
<dbReference type="Proteomes" id="UP000054053">
    <property type="component" value="Unassembled WGS sequence"/>
</dbReference>
<dbReference type="EMBL" id="BBTG02000021">
    <property type="protein sequence ID" value="GAO17352.1"/>
    <property type="molecule type" value="Genomic_DNA"/>
</dbReference>
<dbReference type="OrthoDB" id="1872379at2759"/>
<gene>
    <name evidence="3" type="ORF">UV8b_00218</name>
    <name evidence="2" type="ORF">UVI_02038720</name>
</gene>
<dbReference type="PANTHER" id="PTHR46014:SF1">
    <property type="entry name" value="TETRATRICOPEPTIDE REPEAT PROTEIN 1"/>
    <property type="match status" value="1"/>
</dbReference>
<dbReference type="SMART" id="SM00028">
    <property type="entry name" value="TPR"/>
    <property type="match status" value="2"/>
</dbReference>
<evidence type="ECO:0000256" key="1">
    <source>
        <dbReference type="SAM" id="MobiDB-lite"/>
    </source>
</evidence>
<evidence type="ECO:0000313" key="5">
    <source>
        <dbReference type="Proteomes" id="UP000054053"/>
    </source>
</evidence>
<keyword evidence="4" id="KW-1185">Reference proteome</keyword>
<feature type="region of interest" description="Disordered" evidence="1">
    <location>
        <begin position="109"/>
        <end position="176"/>
    </location>
</feature>
<dbReference type="GeneID" id="66060996"/>
<reference evidence="3" key="3">
    <citation type="submission" date="2020-03" db="EMBL/GenBank/DDBJ databases">
        <title>A mixture of massive structural variations and highly conserved coding sequences in Ustilaginoidea virens genome.</title>
        <authorList>
            <person name="Zhang K."/>
            <person name="Zhao Z."/>
            <person name="Zhang Z."/>
            <person name="Li Y."/>
            <person name="Hsiang T."/>
            <person name="Sun W."/>
        </authorList>
    </citation>
    <scope>NUCLEOTIDE SEQUENCE</scope>
    <source>
        <strain evidence="3">UV-8b</strain>
    </source>
</reference>